<dbReference type="AlphaFoldDB" id="A0A6G0XU86"/>
<sequence>MQCNLTDASLACDLTAAGSINSTSVNWACHLDYQSVCILWFIYFVLAIAFSWYSNLVEEFKMSVYDLHDIPTQALGVVVARQKKEVMGRKIDDPRRIWIILSIFIELGVFSYVPVQLIMYDATSNYSVVMGWQYQVAKFLVFVMVILCDIFHTKGMKRALQKVILPLAYDTGFTTFTYAIIDIGACSNKMDELNFAGGSSCADPKVYWYFALIAVISFGILFWRTLLYKMHFSDQVFAVRFRFQTSYYSLMTFCRTACCLLFITTQKLILYVDDKLVYLVTGVANFIIFYLLFRYNYKNQPCLGVGKLLNNLRSLSFATSCYFSTYLVIISLVNIVAEKSKRNAIAESQWVWSWIVCGIYPFFGVTVWYINGRRAQTFEIPDMTLEQALAHPNGRIKAVAAVSLTLENQSEWTDEYRSKLVRLLYGNLYESVHSEQGMTLVYTCQAMWTLWFKYFTMAEVVLESTNCLPLGLWESAVKCKKTQKKHIEHSASSKVKGRLDSIKPTLGPPLTQLVEDTMSTQALASQRHLGQWSSENCPEVDLSLRRIVVVLADMARSVYPKARYTACKTLHEMYTSSSS</sequence>
<reference evidence="2 3" key="1">
    <citation type="submission" date="2019-07" db="EMBL/GenBank/DDBJ databases">
        <title>Genomics analysis of Aphanomyces spp. identifies a new class of oomycete effector associated with host adaptation.</title>
        <authorList>
            <person name="Gaulin E."/>
        </authorList>
    </citation>
    <scope>NUCLEOTIDE SEQUENCE [LARGE SCALE GENOMIC DNA]</scope>
    <source>
        <strain evidence="2 3">ATCC 201684</strain>
    </source>
</reference>
<feature type="transmembrane region" description="Helical" evidence="1">
    <location>
        <begin position="163"/>
        <end position="181"/>
    </location>
</feature>
<evidence type="ECO:0000313" key="3">
    <source>
        <dbReference type="Proteomes" id="UP000481153"/>
    </source>
</evidence>
<feature type="transmembrane region" description="Helical" evidence="1">
    <location>
        <begin position="349"/>
        <end position="370"/>
    </location>
</feature>
<feature type="transmembrane region" description="Helical" evidence="1">
    <location>
        <begin position="132"/>
        <end position="151"/>
    </location>
</feature>
<feature type="transmembrane region" description="Helical" evidence="1">
    <location>
        <begin position="33"/>
        <end position="53"/>
    </location>
</feature>
<keyword evidence="3" id="KW-1185">Reference proteome</keyword>
<evidence type="ECO:0000313" key="2">
    <source>
        <dbReference type="EMBL" id="KAF0744075.1"/>
    </source>
</evidence>
<feature type="transmembrane region" description="Helical" evidence="1">
    <location>
        <begin position="314"/>
        <end position="337"/>
    </location>
</feature>
<accession>A0A6G0XU86</accession>
<feature type="transmembrane region" description="Helical" evidence="1">
    <location>
        <begin position="206"/>
        <end position="226"/>
    </location>
</feature>
<dbReference type="VEuPathDB" id="FungiDB:AeMF1_002770"/>
<evidence type="ECO:0000256" key="1">
    <source>
        <dbReference type="SAM" id="Phobius"/>
    </source>
</evidence>
<feature type="transmembrane region" description="Helical" evidence="1">
    <location>
        <begin position="97"/>
        <end position="120"/>
    </location>
</feature>
<proteinExistence type="predicted"/>
<organism evidence="2 3">
    <name type="scientific">Aphanomyces euteiches</name>
    <dbReference type="NCBI Taxonomy" id="100861"/>
    <lineage>
        <taxon>Eukaryota</taxon>
        <taxon>Sar</taxon>
        <taxon>Stramenopiles</taxon>
        <taxon>Oomycota</taxon>
        <taxon>Saprolegniomycetes</taxon>
        <taxon>Saprolegniales</taxon>
        <taxon>Verrucalvaceae</taxon>
        <taxon>Aphanomyces</taxon>
    </lineage>
</organism>
<feature type="transmembrane region" description="Helical" evidence="1">
    <location>
        <begin position="276"/>
        <end position="293"/>
    </location>
</feature>
<name>A0A6G0XU86_9STRA</name>
<keyword evidence="1" id="KW-0472">Membrane</keyword>
<dbReference type="EMBL" id="VJMJ01000011">
    <property type="protein sequence ID" value="KAF0744075.1"/>
    <property type="molecule type" value="Genomic_DNA"/>
</dbReference>
<comment type="caution">
    <text evidence="2">The sequence shown here is derived from an EMBL/GenBank/DDBJ whole genome shotgun (WGS) entry which is preliminary data.</text>
</comment>
<keyword evidence="1" id="KW-0812">Transmembrane</keyword>
<dbReference type="Proteomes" id="UP000481153">
    <property type="component" value="Unassembled WGS sequence"/>
</dbReference>
<protein>
    <submittedName>
        <fullName evidence="2">Uncharacterized protein</fullName>
    </submittedName>
</protein>
<keyword evidence="1" id="KW-1133">Transmembrane helix</keyword>
<gene>
    <name evidence="2" type="ORF">Ae201684_001338</name>
</gene>